<proteinExistence type="predicted"/>
<feature type="signal peptide" evidence="1">
    <location>
        <begin position="1"/>
        <end position="19"/>
    </location>
</feature>
<organism evidence="2 3">
    <name type="scientific">Trypanosoma vivax (strain Y486)</name>
    <dbReference type="NCBI Taxonomy" id="1055687"/>
    <lineage>
        <taxon>Eukaryota</taxon>
        <taxon>Discoba</taxon>
        <taxon>Euglenozoa</taxon>
        <taxon>Kinetoplastea</taxon>
        <taxon>Metakinetoplastina</taxon>
        <taxon>Trypanosomatida</taxon>
        <taxon>Trypanosomatidae</taxon>
        <taxon>Trypanosoma</taxon>
        <taxon>Duttonella</taxon>
    </lineage>
</organism>
<accession>F9WLU7</accession>
<feature type="chain" id="PRO_5003390532" evidence="1">
    <location>
        <begin position="20"/>
        <end position="742"/>
    </location>
</feature>
<gene>
    <name evidence="2" type="ORF">TvY486_0011830</name>
</gene>
<dbReference type="AlphaFoldDB" id="F9WLU7"/>
<evidence type="ECO:0000313" key="2">
    <source>
        <dbReference type="EMBL" id="CCD18491.1"/>
    </source>
</evidence>
<evidence type="ECO:0000313" key="3">
    <source>
        <dbReference type="Proteomes" id="UP000009027"/>
    </source>
</evidence>
<reference evidence="2 3" key="1">
    <citation type="journal article" date="2012" name="Proc. Natl. Acad. Sci. U.S.A.">
        <title>Antigenic diversity is generated by distinct evolutionary mechanisms in African trypanosome species.</title>
        <authorList>
            <person name="Jackson A.P."/>
            <person name="Berry A."/>
            <person name="Aslett M."/>
            <person name="Allison H.C."/>
            <person name="Burton P."/>
            <person name="Vavrova-Anderson J."/>
            <person name="Brown R."/>
            <person name="Browne H."/>
            <person name="Corton N."/>
            <person name="Hauser H."/>
            <person name="Gamble J."/>
            <person name="Gilderthorp R."/>
            <person name="Marcello L."/>
            <person name="McQuillan J."/>
            <person name="Otto T.D."/>
            <person name="Quail M.A."/>
            <person name="Sanders M.J."/>
            <person name="van Tonder A."/>
            <person name="Ginger M.L."/>
            <person name="Field M.C."/>
            <person name="Barry J.D."/>
            <person name="Hertz-Fowler C."/>
            <person name="Berriman M."/>
        </authorList>
    </citation>
    <scope>NUCLEOTIDE SEQUENCE</scope>
    <source>
        <strain evidence="2 3">Y486</strain>
    </source>
</reference>
<dbReference type="VEuPathDB" id="TriTrypDB:TvY486_0011830"/>
<protein>
    <submittedName>
        <fullName evidence="2">Uncharacterized protein</fullName>
    </submittedName>
</protein>
<evidence type="ECO:0000256" key="1">
    <source>
        <dbReference type="SAM" id="SignalP"/>
    </source>
</evidence>
<name>F9WLU7_TRYVY</name>
<keyword evidence="1" id="KW-0732">Signal</keyword>
<dbReference type="Proteomes" id="UP000009027">
    <property type="component" value="Unassembled WGS sequence"/>
</dbReference>
<dbReference type="EMBL" id="CAEX01001290">
    <property type="protein sequence ID" value="CCD18491.1"/>
    <property type="molecule type" value="Genomic_DNA"/>
</dbReference>
<keyword evidence="3" id="KW-1185">Reference proteome</keyword>
<sequence>MVSKGFCILLLFSVVYCDALHKPKTCWPYDSPTKNQKCAAQDVIWGWMNILNKPALMAEEVMKNVSEVMHKTRGLRKKAEVAISEYERVLASLISAGNEDAEIVNNAIENVRESIARANEVELVAENAAKEASGSLYSTTTCFHDIVRAAHMLWDINVNVRPYYTSVKAALVQHRSACEREYNSPKVLEDNKESIDGMNLTEWKIKTLQVLQKTYKDINSSKCKYHWTLWSGEKALNVENAVKDRVNRLGIAVHNFKLYFTAVNDAEKKLDDASRKVEGANNSLLAFVNGKVYCEVVDQFSKSDGRLKPVERTLTAAKQNAASVVTDSERVLGNVKVAYKLVSDVVMWLKGDGLTFTLKWLGTHNIDNATRSVGAVSESMSKFVRDASEASTAVNTTEQEVDARRQLLMRAKKLLANMSATAWKKDGKATFEACNSSVSEILKNKSPEVIRRIARLNKTLLAELNASLHKIDGEADALVRDLSAVNSKVEEASSSAREASQLAKLTSENVKETIVKVLSGVVANLCAALGELRALHDESEIFNAHAVHAEANISEWLVRVDAARESDALVDLSGSVEDAFATAGKRLQVLKRVLHRADEQRDKVVGELTDSAVVAGHSSGDSLVNKTLRDVLVNITSTVSATFSRDVCSASLMPESLKLLSNMTDRPAVMSSLHVVAQLNRLANSMEGQVLRARRLIQVAADSSAQVDAALEEAVRMARERSGKPQCPALYQQLLGALGLHW</sequence>